<dbReference type="InterPro" id="IPR011993">
    <property type="entry name" value="PH-like_dom_sf"/>
</dbReference>
<dbReference type="EMBL" id="CALTRL010005709">
    <property type="protein sequence ID" value="CAH7685132.1"/>
    <property type="molecule type" value="Genomic_DNA"/>
</dbReference>
<evidence type="ECO:0000313" key="2">
    <source>
        <dbReference type="EMBL" id="CAH7685132.1"/>
    </source>
</evidence>
<name>A0AAV0BDZ7_PHAPC</name>
<comment type="caution">
    <text evidence="2">The sequence shown here is derived from an EMBL/GenBank/DDBJ whole genome shotgun (WGS) entry which is preliminary data.</text>
</comment>
<dbReference type="Gene3D" id="2.30.29.30">
    <property type="entry name" value="Pleckstrin-homology domain (PH domain)/Phosphotyrosine-binding domain (PTB)"/>
    <property type="match status" value="1"/>
</dbReference>
<accession>A0AAV0BDZ7</accession>
<keyword evidence="3" id="KW-1185">Reference proteome</keyword>
<gene>
    <name evidence="2" type="ORF">PPACK8108_LOCUS19607</name>
</gene>
<organism evidence="2 3">
    <name type="scientific">Phakopsora pachyrhizi</name>
    <name type="common">Asian soybean rust disease fungus</name>
    <dbReference type="NCBI Taxonomy" id="170000"/>
    <lineage>
        <taxon>Eukaryota</taxon>
        <taxon>Fungi</taxon>
        <taxon>Dikarya</taxon>
        <taxon>Basidiomycota</taxon>
        <taxon>Pucciniomycotina</taxon>
        <taxon>Pucciniomycetes</taxon>
        <taxon>Pucciniales</taxon>
        <taxon>Phakopsoraceae</taxon>
        <taxon>Phakopsora</taxon>
    </lineage>
</organism>
<proteinExistence type="predicted"/>
<protein>
    <recommendedName>
        <fullName evidence="1">PH domain-containing protein</fullName>
    </recommendedName>
</protein>
<dbReference type="InterPro" id="IPR001849">
    <property type="entry name" value="PH_domain"/>
</dbReference>
<sequence>MTKCHSRNLKQKLVKSYYILKCPTLSWYPSSHEPYFPIGQIDLHLCSGIKSLTYTSLKKSTQFRIFVSTKVYTFIAKPQQAKANWVKALK</sequence>
<evidence type="ECO:0000259" key="1">
    <source>
        <dbReference type="PROSITE" id="PS50003"/>
    </source>
</evidence>
<evidence type="ECO:0000313" key="3">
    <source>
        <dbReference type="Proteomes" id="UP001153365"/>
    </source>
</evidence>
<dbReference type="AlphaFoldDB" id="A0AAV0BDZ7"/>
<feature type="domain" description="PH" evidence="1">
    <location>
        <begin position="1"/>
        <end position="90"/>
    </location>
</feature>
<dbReference type="SUPFAM" id="SSF50729">
    <property type="entry name" value="PH domain-like"/>
    <property type="match status" value="1"/>
</dbReference>
<dbReference type="Proteomes" id="UP001153365">
    <property type="component" value="Unassembled WGS sequence"/>
</dbReference>
<dbReference type="PROSITE" id="PS50003">
    <property type="entry name" value="PH_DOMAIN"/>
    <property type="match status" value="1"/>
</dbReference>
<dbReference type="Pfam" id="PF00169">
    <property type="entry name" value="PH"/>
    <property type="match status" value="1"/>
</dbReference>
<reference evidence="2" key="1">
    <citation type="submission" date="2022-06" db="EMBL/GenBank/DDBJ databases">
        <authorList>
            <consortium name="SYNGENTA / RWTH Aachen University"/>
        </authorList>
    </citation>
    <scope>NUCLEOTIDE SEQUENCE</scope>
</reference>